<evidence type="ECO:0000256" key="3">
    <source>
        <dbReference type="ARBA" id="ARBA00022692"/>
    </source>
</evidence>
<dbReference type="EMBL" id="JAGSND010000006">
    <property type="protein sequence ID" value="MBR0598372.1"/>
    <property type="molecule type" value="Genomic_DNA"/>
</dbReference>
<evidence type="ECO:0000256" key="5">
    <source>
        <dbReference type="ARBA" id="ARBA00023136"/>
    </source>
</evidence>
<dbReference type="GO" id="GO:0005886">
    <property type="term" value="C:plasma membrane"/>
    <property type="evidence" value="ECO:0007669"/>
    <property type="project" value="UniProtKB-SubCell"/>
</dbReference>
<feature type="transmembrane region" description="Helical" evidence="6">
    <location>
        <begin position="204"/>
        <end position="228"/>
    </location>
</feature>
<dbReference type="InterPro" id="IPR051449">
    <property type="entry name" value="ABC-2_transporter_component"/>
</dbReference>
<reference evidence="7" key="2">
    <citation type="submission" date="2021-04" db="EMBL/GenBank/DDBJ databases">
        <authorList>
            <person name="Liu J."/>
        </authorList>
    </citation>
    <scope>NUCLEOTIDE SEQUENCE</scope>
    <source>
        <strain evidence="7">BAD-6</strain>
    </source>
</reference>
<reference evidence="7" key="1">
    <citation type="submission" date="2021-04" db="EMBL/GenBank/DDBJ databases">
        <title>Sinoanaerobacter chloroacetimidivorans sp. nov., an obligate anaerobic bacterium isolated from anaerobic sludge.</title>
        <authorList>
            <person name="Bao Y."/>
        </authorList>
    </citation>
    <scope>NUCLEOTIDE SEQUENCE</scope>
    <source>
        <strain evidence="7">BAD-6</strain>
    </source>
</reference>
<gene>
    <name evidence="7" type="ORF">KCX82_10835</name>
</gene>
<evidence type="ECO:0000256" key="1">
    <source>
        <dbReference type="ARBA" id="ARBA00004651"/>
    </source>
</evidence>
<dbReference type="PANTHER" id="PTHR30294">
    <property type="entry name" value="MEMBRANE COMPONENT OF ABC TRANSPORTER YHHJ-RELATED"/>
    <property type="match status" value="1"/>
</dbReference>
<keyword evidence="5 6" id="KW-0472">Membrane</keyword>
<feature type="transmembrane region" description="Helical" evidence="6">
    <location>
        <begin position="95"/>
        <end position="120"/>
    </location>
</feature>
<dbReference type="PANTHER" id="PTHR30294:SF29">
    <property type="entry name" value="MULTIDRUG ABC TRANSPORTER PERMEASE YBHS-RELATED"/>
    <property type="match status" value="1"/>
</dbReference>
<protein>
    <submittedName>
        <fullName evidence="7">ABC-2 transporter permease</fullName>
    </submittedName>
</protein>
<feature type="transmembrane region" description="Helical" evidence="6">
    <location>
        <begin position="48"/>
        <end position="68"/>
    </location>
</feature>
<keyword evidence="2" id="KW-1003">Cell membrane</keyword>
<evidence type="ECO:0000256" key="6">
    <source>
        <dbReference type="SAM" id="Phobius"/>
    </source>
</evidence>
<evidence type="ECO:0000256" key="4">
    <source>
        <dbReference type="ARBA" id="ARBA00022989"/>
    </source>
</evidence>
<dbReference type="AlphaFoldDB" id="A0A8J8B250"/>
<keyword evidence="3 6" id="KW-0812">Transmembrane</keyword>
<evidence type="ECO:0000313" key="7">
    <source>
        <dbReference type="EMBL" id="MBR0598372.1"/>
    </source>
</evidence>
<keyword evidence="4 6" id="KW-1133">Transmembrane helix</keyword>
<proteinExistence type="predicted"/>
<keyword evidence="8" id="KW-1185">Reference proteome</keyword>
<organism evidence="7 8">
    <name type="scientific">Sinanaerobacter chloroacetimidivorans</name>
    <dbReference type="NCBI Taxonomy" id="2818044"/>
    <lineage>
        <taxon>Bacteria</taxon>
        <taxon>Bacillati</taxon>
        <taxon>Bacillota</taxon>
        <taxon>Clostridia</taxon>
        <taxon>Peptostreptococcales</taxon>
        <taxon>Anaerovoracaceae</taxon>
        <taxon>Sinanaerobacter</taxon>
    </lineage>
</organism>
<comment type="caution">
    <text evidence="7">The sequence shown here is derived from an EMBL/GenBank/DDBJ whole genome shotgun (WGS) entry which is preliminary data.</text>
</comment>
<feature type="transmembrane region" description="Helical" evidence="6">
    <location>
        <begin position="17"/>
        <end position="36"/>
    </location>
</feature>
<name>A0A8J8B250_9FIRM</name>
<comment type="subcellular location">
    <subcellularLocation>
        <location evidence="1">Cell membrane</location>
        <topology evidence="1">Multi-pass membrane protein</topology>
    </subcellularLocation>
</comment>
<accession>A0A8J8B250</accession>
<feature type="transmembrane region" description="Helical" evidence="6">
    <location>
        <begin position="126"/>
        <end position="149"/>
    </location>
</feature>
<evidence type="ECO:0000256" key="2">
    <source>
        <dbReference type="ARBA" id="ARBA00022475"/>
    </source>
</evidence>
<feature type="transmembrane region" description="Helical" evidence="6">
    <location>
        <begin position="156"/>
        <end position="184"/>
    </location>
</feature>
<sequence>MLAILDREIKAYFQSPLGYVFVGVMFLFTGYFFFAYNLYGNTTDMRGIFSTLFTVVLFLIPILTMRLMSEDKKLKTDQLLLTAPVSRASLVLGKYLSAVCVYLLSIMSTMVAAVVISRLAEPEWPVIFSHFIGLFLLGITLIAICLFLSSLTESQVIAAICGFAASFFLMLIDTLSPVISLPFVKKILEGLSFQNRYTSFTLGILNVTDIIFFLSITFLFLCLAVGALEKRRWS</sequence>
<dbReference type="Proteomes" id="UP000675664">
    <property type="component" value="Unassembled WGS sequence"/>
</dbReference>
<dbReference type="Pfam" id="PF12679">
    <property type="entry name" value="ABC2_membrane_2"/>
    <property type="match status" value="1"/>
</dbReference>
<evidence type="ECO:0000313" key="8">
    <source>
        <dbReference type="Proteomes" id="UP000675664"/>
    </source>
</evidence>
<dbReference type="RefSeq" id="WP_227018499.1">
    <property type="nucleotide sequence ID" value="NZ_JAGSND010000006.1"/>
</dbReference>